<dbReference type="FunFam" id="3.30.200.20:FF:000035">
    <property type="entry name" value="Serine/threonine protein kinase Stk1"/>
    <property type="match status" value="1"/>
</dbReference>
<evidence type="ECO:0000256" key="4">
    <source>
        <dbReference type="ARBA" id="ARBA00022741"/>
    </source>
</evidence>
<evidence type="ECO:0000256" key="5">
    <source>
        <dbReference type="ARBA" id="ARBA00022777"/>
    </source>
</evidence>
<evidence type="ECO:0000256" key="1">
    <source>
        <dbReference type="ARBA" id="ARBA00012513"/>
    </source>
</evidence>
<reference evidence="12 13" key="2">
    <citation type="submission" date="2020-06" db="EMBL/GenBank/DDBJ databases">
        <title>Antribacter stalactiti gen. nov., sp. nov., a new member of the family Nacardiaceae isolated from a cave.</title>
        <authorList>
            <person name="Kim I.S."/>
        </authorList>
    </citation>
    <scope>NUCLEOTIDE SEQUENCE [LARGE SCALE GENOMIC DNA]</scope>
    <source>
        <strain evidence="12 13">YC2-7</strain>
    </source>
</reference>
<dbReference type="Gene3D" id="3.30.200.20">
    <property type="entry name" value="Phosphorylase Kinase, domain 1"/>
    <property type="match status" value="1"/>
</dbReference>
<dbReference type="Pfam" id="PF00069">
    <property type="entry name" value="Pkinase"/>
    <property type="match status" value="1"/>
</dbReference>
<dbReference type="Gene3D" id="3.40.50.1980">
    <property type="entry name" value="Nitrogenase molybdenum iron protein domain"/>
    <property type="match status" value="1"/>
</dbReference>
<evidence type="ECO:0000256" key="2">
    <source>
        <dbReference type="ARBA" id="ARBA00022527"/>
    </source>
</evidence>
<keyword evidence="13" id="KW-1185">Reference proteome</keyword>
<accession>A0A848KLB1</accession>
<protein>
    <recommendedName>
        <fullName evidence="1">non-specific serine/threonine protein kinase</fullName>
        <ecNumber evidence="1">2.7.11.1</ecNumber>
    </recommendedName>
</protein>
<evidence type="ECO:0000256" key="9">
    <source>
        <dbReference type="SAM" id="MobiDB-lite"/>
    </source>
</evidence>
<dbReference type="Proteomes" id="UP000535543">
    <property type="component" value="Unassembled WGS sequence"/>
</dbReference>
<evidence type="ECO:0000256" key="3">
    <source>
        <dbReference type="ARBA" id="ARBA00022679"/>
    </source>
</evidence>
<evidence type="ECO:0000256" key="6">
    <source>
        <dbReference type="ARBA" id="ARBA00022840"/>
    </source>
</evidence>
<keyword evidence="2 12" id="KW-0723">Serine/threonine-protein kinase</keyword>
<organism evidence="12 13">
    <name type="scientific">Antrihabitans stalactiti</name>
    <dbReference type="NCBI Taxonomy" id="2584121"/>
    <lineage>
        <taxon>Bacteria</taxon>
        <taxon>Bacillati</taxon>
        <taxon>Actinomycetota</taxon>
        <taxon>Actinomycetes</taxon>
        <taxon>Mycobacteriales</taxon>
        <taxon>Nocardiaceae</taxon>
        <taxon>Antrihabitans</taxon>
    </lineage>
</organism>
<dbReference type="AlphaFoldDB" id="A0A848KLB1"/>
<keyword evidence="4" id="KW-0547">Nucleotide-binding</keyword>
<keyword evidence="10" id="KW-0472">Membrane</keyword>
<dbReference type="PANTHER" id="PTHR43289">
    <property type="entry name" value="MITOGEN-ACTIVATED PROTEIN KINASE KINASE KINASE 20-RELATED"/>
    <property type="match status" value="1"/>
</dbReference>
<keyword evidence="5 12" id="KW-0418">Kinase</keyword>
<gene>
    <name evidence="12" type="ORF">FGL95_28440</name>
</gene>
<keyword evidence="10" id="KW-1133">Transmembrane helix</keyword>
<evidence type="ECO:0000259" key="11">
    <source>
        <dbReference type="PROSITE" id="PS50011"/>
    </source>
</evidence>
<feature type="domain" description="Protein kinase" evidence="11">
    <location>
        <begin position="12"/>
        <end position="290"/>
    </location>
</feature>
<name>A0A848KLB1_9NOCA</name>
<dbReference type="PROSITE" id="PS00108">
    <property type="entry name" value="PROTEIN_KINASE_ST"/>
    <property type="match status" value="1"/>
</dbReference>
<evidence type="ECO:0000256" key="8">
    <source>
        <dbReference type="ARBA" id="ARBA00048679"/>
    </source>
</evidence>
<dbReference type="PROSITE" id="PS50011">
    <property type="entry name" value="PROTEIN_KINASE_DOM"/>
    <property type="match status" value="1"/>
</dbReference>
<evidence type="ECO:0000256" key="7">
    <source>
        <dbReference type="ARBA" id="ARBA00047899"/>
    </source>
</evidence>
<comment type="catalytic activity">
    <reaction evidence="7">
        <text>L-threonyl-[protein] + ATP = O-phospho-L-threonyl-[protein] + ADP + H(+)</text>
        <dbReference type="Rhea" id="RHEA:46608"/>
        <dbReference type="Rhea" id="RHEA-COMP:11060"/>
        <dbReference type="Rhea" id="RHEA-COMP:11605"/>
        <dbReference type="ChEBI" id="CHEBI:15378"/>
        <dbReference type="ChEBI" id="CHEBI:30013"/>
        <dbReference type="ChEBI" id="CHEBI:30616"/>
        <dbReference type="ChEBI" id="CHEBI:61977"/>
        <dbReference type="ChEBI" id="CHEBI:456216"/>
        <dbReference type="EC" id="2.7.11.1"/>
    </reaction>
</comment>
<dbReference type="EMBL" id="VCQU01000013">
    <property type="protein sequence ID" value="NMN98971.1"/>
    <property type="molecule type" value="Genomic_DNA"/>
</dbReference>
<dbReference type="SMART" id="SM00220">
    <property type="entry name" value="S_TKc"/>
    <property type="match status" value="1"/>
</dbReference>
<evidence type="ECO:0000313" key="13">
    <source>
        <dbReference type="Proteomes" id="UP000535543"/>
    </source>
</evidence>
<dbReference type="InterPro" id="IPR011009">
    <property type="entry name" value="Kinase-like_dom_sf"/>
</dbReference>
<dbReference type="CDD" id="cd14014">
    <property type="entry name" value="STKc_PknB_like"/>
    <property type="match status" value="1"/>
</dbReference>
<reference evidence="12 13" key="1">
    <citation type="submission" date="2019-05" db="EMBL/GenBank/DDBJ databases">
        <authorList>
            <person name="Lee S.D."/>
        </authorList>
    </citation>
    <scope>NUCLEOTIDE SEQUENCE [LARGE SCALE GENOMIC DNA]</scope>
    <source>
        <strain evidence="12 13">YC2-7</strain>
    </source>
</reference>
<dbReference type="PANTHER" id="PTHR43289:SF6">
    <property type="entry name" value="SERINE_THREONINE-PROTEIN KINASE NEKL-3"/>
    <property type="match status" value="1"/>
</dbReference>
<feature type="transmembrane region" description="Helical" evidence="10">
    <location>
        <begin position="352"/>
        <end position="372"/>
    </location>
</feature>
<dbReference type="InterPro" id="IPR008271">
    <property type="entry name" value="Ser/Thr_kinase_AS"/>
</dbReference>
<dbReference type="Gene3D" id="1.10.510.10">
    <property type="entry name" value="Transferase(Phosphotransferase) domain 1"/>
    <property type="match status" value="1"/>
</dbReference>
<feature type="region of interest" description="Disordered" evidence="9">
    <location>
        <begin position="293"/>
        <end position="320"/>
    </location>
</feature>
<dbReference type="SUPFAM" id="SSF56112">
    <property type="entry name" value="Protein kinase-like (PK-like)"/>
    <property type="match status" value="1"/>
</dbReference>
<feature type="compositionally biased region" description="Low complexity" evidence="9">
    <location>
        <begin position="301"/>
        <end position="320"/>
    </location>
</feature>
<keyword evidence="6" id="KW-0067">ATP-binding</keyword>
<dbReference type="GO" id="GO:0004674">
    <property type="term" value="F:protein serine/threonine kinase activity"/>
    <property type="evidence" value="ECO:0007669"/>
    <property type="project" value="UniProtKB-KW"/>
</dbReference>
<keyword evidence="3" id="KW-0808">Transferase</keyword>
<evidence type="ECO:0000313" key="12">
    <source>
        <dbReference type="EMBL" id="NMN98971.1"/>
    </source>
</evidence>
<keyword evidence="10" id="KW-0812">Transmembrane</keyword>
<comment type="caution">
    <text evidence="12">The sequence shown here is derived from an EMBL/GenBank/DDBJ whole genome shotgun (WGS) entry which is preliminary data.</text>
</comment>
<comment type="catalytic activity">
    <reaction evidence="8">
        <text>L-seryl-[protein] + ATP = O-phospho-L-seryl-[protein] + ADP + H(+)</text>
        <dbReference type="Rhea" id="RHEA:17989"/>
        <dbReference type="Rhea" id="RHEA-COMP:9863"/>
        <dbReference type="Rhea" id="RHEA-COMP:11604"/>
        <dbReference type="ChEBI" id="CHEBI:15378"/>
        <dbReference type="ChEBI" id="CHEBI:29999"/>
        <dbReference type="ChEBI" id="CHEBI:30616"/>
        <dbReference type="ChEBI" id="CHEBI:83421"/>
        <dbReference type="ChEBI" id="CHEBI:456216"/>
        <dbReference type="EC" id="2.7.11.1"/>
    </reaction>
</comment>
<proteinExistence type="predicted"/>
<sequence length="533" mass="56526">MALKPGSIIGGYRIERVLGAGGMGTVYLAQHPTLPRKDALKVLSSELSQDREFVGRFEREANLAAALDHPNIVSVYNRGREDDNLWISMQYIDGTDAAEEVKLGPATMTPQRALRIVSEVGKGLDFAHRRGLLHRDVKPANFLLSRSNDPEDEERVLLTDFGVAKSTEDTANLTTTGSFLATIAYAPPEQLSGLQLDHRADIYSLACSLYVMLTGENPYPSSMPAIVMSAHLHSPPPRPSLTRPGLPPAIDEVIAVAMSKDPSERFNSCRDLVNAAASVLGNAPGGMPFAASGGQGPNTSGPRTRITGPTPITGPNTGPRMIGPPTHLTGSAPFPGSHNPTVRTAPTKMRKWGVIAAAAALVVAVVLGFTLWNSGSSDKTPSGPAALADVKAAHPAFAGKVIVALDFSDTRLAVDLDGSKQADFFRGIGFVYNTKYQVKSGESSPRTISESDVYSIEGSFSSDNPTDVVIVFRSDKEAGGGGLRGLPSSITYLKAPVVVIDDKEAVAAYQNWTDDSQAVMISKVVPAIAKLVK</sequence>
<dbReference type="InterPro" id="IPR000719">
    <property type="entry name" value="Prot_kinase_dom"/>
</dbReference>
<dbReference type="EC" id="2.7.11.1" evidence="1"/>
<dbReference type="RefSeq" id="WP_169593792.1">
    <property type="nucleotide sequence ID" value="NZ_VCQU01000013.1"/>
</dbReference>
<evidence type="ECO:0000256" key="10">
    <source>
        <dbReference type="SAM" id="Phobius"/>
    </source>
</evidence>
<dbReference type="GO" id="GO:0005524">
    <property type="term" value="F:ATP binding"/>
    <property type="evidence" value="ECO:0007669"/>
    <property type="project" value="UniProtKB-KW"/>
</dbReference>